<dbReference type="OrthoDB" id="1430424at2759"/>
<comment type="caution">
    <text evidence="2">The sequence shown here is derived from an EMBL/GenBank/DDBJ whole genome shotgun (WGS) entry which is preliminary data.</text>
</comment>
<feature type="region of interest" description="Disordered" evidence="1">
    <location>
        <begin position="1"/>
        <end position="23"/>
    </location>
</feature>
<evidence type="ECO:0000256" key="1">
    <source>
        <dbReference type="SAM" id="MobiDB-lite"/>
    </source>
</evidence>
<proteinExistence type="predicted"/>
<dbReference type="Proteomes" id="UP000593573">
    <property type="component" value="Unassembled WGS sequence"/>
</dbReference>
<dbReference type="EMBL" id="JABFAB010000004">
    <property type="protein sequence ID" value="MBA0645401.1"/>
    <property type="molecule type" value="Genomic_DNA"/>
</dbReference>
<accession>A0A7J8U4P5</accession>
<keyword evidence="3" id="KW-1185">Reference proteome</keyword>
<reference evidence="2 3" key="1">
    <citation type="journal article" date="2019" name="Genome Biol. Evol.">
        <title>Insights into the evolution of the New World diploid cottons (Gossypium, subgenus Houzingenia) based on genome sequencing.</title>
        <authorList>
            <person name="Grover C.E."/>
            <person name="Arick M.A. 2nd"/>
            <person name="Thrash A."/>
            <person name="Conover J.L."/>
            <person name="Sanders W.S."/>
            <person name="Peterson D.G."/>
            <person name="Frelichowski J.E."/>
            <person name="Scheffler J.A."/>
            <person name="Scheffler B.E."/>
            <person name="Wendel J.F."/>
        </authorList>
    </citation>
    <scope>NUCLEOTIDE SEQUENCE [LARGE SCALE GENOMIC DNA]</scope>
    <source>
        <strain evidence="2">57</strain>
        <tissue evidence="2">Leaf</tissue>
    </source>
</reference>
<evidence type="ECO:0000313" key="2">
    <source>
        <dbReference type="EMBL" id="MBA0645401.1"/>
    </source>
</evidence>
<sequence>MDSNYSESSKRGYRMKSSLDASR</sequence>
<organism evidence="2 3">
    <name type="scientific">Gossypium klotzschianum</name>
    <dbReference type="NCBI Taxonomy" id="34286"/>
    <lineage>
        <taxon>Eukaryota</taxon>
        <taxon>Viridiplantae</taxon>
        <taxon>Streptophyta</taxon>
        <taxon>Embryophyta</taxon>
        <taxon>Tracheophyta</taxon>
        <taxon>Spermatophyta</taxon>
        <taxon>Magnoliopsida</taxon>
        <taxon>eudicotyledons</taxon>
        <taxon>Gunneridae</taxon>
        <taxon>Pentapetalae</taxon>
        <taxon>rosids</taxon>
        <taxon>malvids</taxon>
        <taxon>Malvales</taxon>
        <taxon>Malvaceae</taxon>
        <taxon>Malvoideae</taxon>
        <taxon>Gossypium</taxon>
    </lineage>
</organism>
<gene>
    <name evidence="2" type="ORF">Goklo_013506</name>
</gene>
<evidence type="ECO:0000313" key="3">
    <source>
        <dbReference type="Proteomes" id="UP000593573"/>
    </source>
</evidence>
<name>A0A7J8U4P5_9ROSI</name>
<protein>
    <submittedName>
        <fullName evidence="2">Uncharacterized protein</fullName>
    </submittedName>
</protein>
<dbReference type="AlphaFoldDB" id="A0A7J8U4P5"/>